<name>A0A2J8B1T7_9FIRM</name>
<comment type="catalytic activity">
    <reaction evidence="10 11">
        <text>(R)-pantoate + NADP(+) = 2-dehydropantoate + NADPH + H(+)</text>
        <dbReference type="Rhea" id="RHEA:16233"/>
        <dbReference type="ChEBI" id="CHEBI:11561"/>
        <dbReference type="ChEBI" id="CHEBI:15378"/>
        <dbReference type="ChEBI" id="CHEBI:15980"/>
        <dbReference type="ChEBI" id="CHEBI:57783"/>
        <dbReference type="ChEBI" id="CHEBI:58349"/>
        <dbReference type="EC" id="1.1.1.169"/>
    </reaction>
</comment>
<dbReference type="GO" id="GO:0008677">
    <property type="term" value="F:2-dehydropantoate 2-reductase activity"/>
    <property type="evidence" value="ECO:0007669"/>
    <property type="project" value="UniProtKB-EC"/>
</dbReference>
<dbReference type="SUPFAM" id="SSF51735">
    <property type="entry name" value="NAD(P)-binding Rossmann-fold domains"/>
    <property type="match status" value="1"/>
</dbReference>
<comment type="similarity">
    <text evidence="3 11">Belongs to the ketopantoate reductase family.</text>
</comment>
<dbReference type="InterPro" id="IPR008927">
    <property type="entry name" value="6-PGluconate_DH-like_C_sf"/>
</dbReference>
<evidence type="ECO:0000259" key="14">
    <source>
        <dbReference type="Pfam" id="PF08546"/>
    </source>
</evidence>
<dbReference type="PANTHER" id="PTHR43765:SF2">
    <property type="entry name" value="2-DEHYDROPANTOATE 2-REDUCTASE"/>
    <property type="match status" value="1"/>
</dbReference>
<dbReference type="Proteomes" id="UP000236394">
    <property type="component" value="Unassembled WGS sequence"/>
</dbReference>
<dbReference type="NCBIfam" id="TIGR00745">
    <property type="entry name" value="apbA_panE"/>
    <property type="match status" value="1"/>
</dbReference>
<dbReference type="InterPro" id="IPR013752">
    <property type="entry name" value="KPA_reductase"/>
</dbReference>
<evidence type="ECO:0000256" key="1">
    <source>
        <dbReference type="ARBA" id="ARBA00002919"/>
    </source>
</evidence>
<evidence type="ECO:0000256" key="10">
    <source>
        <dbReference type="ARBA" id="ARBA00048793"/>
    </source>
</evidence>
<evidence type="ECO:0000313" key="16">
    <source>
        <dbReference type="Proteomes" id="UP000236394"/>
    </source>
</evidence>
<evidence type="ECO:0000313" key="15">
    <source>
        <dbReference type="EMBL" id="PNH18733.1"/>
    </source>
</evidence>
<dbReference type="Gene3D" id="3.40.50.720">
    <property type="entry name" value="NAD(P)-binding Rossmann-like Domain"/>
    <property type="match status" value="1"/>
</dbReference>
<dbReference type="PANTHER" id="PTHR43765">
    <property type="entry name" value="2-DEHYDROPANTOATE 2-REDUCTASE-RELATED"/>
    <property type="match status" value="1"/>
</dbReference>
<dbReference type="GO" id="GO:0050661">
    <property type="term" value="F:NADP binding"/>
    <property type="evidence" value="ECO:0007669"/>
    <property type="project" value="TreeGrafter"/>
</dbReference>
<sequence length="325" mass="36138">MYKKQIKYNEVILMNIYVIGAGAMGSLFAAKLAHAGLAINLVDEWKTQIEAVRSNGIHGQIGENSITAKPPVYLPHEAQEPADLMILFVKSMQLEHYLQEVRHLIKPNTAVICLLNGLGHEMILEKYLPRENIFLGITIWAAGLDRPGVFHSSPTGNIELQNLVDSAEAKHKAHDLVDLLNRGDLNAVYSENVKFSIWRKACVNGTSNTLCTLLETNVAGLNNSEHHQKILRPIVEEFATAAKLSGVDLDAANILQYLDKVFHNPALMHHYPSMYQDLIKNHRPTEIDYLNGAVAKILQAHGMAAPVCQLLTDLIHAKEDLLIIK</sequence>
<keyword evidence="6 11" id="KW-0566">Pantothenate biosynthesis</keyword>
<feature type="domain" description="Ketopantoate reductase C-terminal" evidence="14">
    <location>
        <begin position="196"/>
        <end position="319"/>
    </location>
</feature>
<dbReference type="AlphaFoldDB" id="A0A2J8B1T7"/>
<organism evidence="15 16">
    <name type="scientific">Mageeibacillus indolicus</name>
    <dbReference type="NCBI Taxonomy" id="884684"/>
    <lineage>
        <taxon>Bacteria</taxon>
        <taxon>Bacillati</taxon>
        <taxon>Bacillota</taxon>
        <taxon>Clostridia</taxon>
        <taxon>Eubacteriales</taxon>
        <taxon>Oscillospiraceae</taxon>
        <taxon>Mageeibacillus</taxon>
    </lineage>
</organism>
<dbReference type="InterPro" id="IPR036291">
    <property type="entry name" value="NAD(P)-bd_dom_sf"/>
</dbReference>
<keyword evidence="12" id="KW-0812">Transmembrane</keyword>
<evidence type="ECO:0000259" key="13">
    <source>
        <dbReference type="Pfam" id="PF02558"/>
    </source>
</evidence>
<gene>
    <name evidence="15" type="ORF">B7R76_04030</name>
</gene>
<evidence type="ECO:0000256" key="7">
    <source>
        <dbReference type="ARBA" id="ARBA00022857"/>
    </source>
</evidence>
<feature type="domain" description="Ketopantoate reductase N-terminal" evidence="13">
    <location>
        <begin position="16"/>
        <end position="162"/>
    </location>
</feature>
<comment type="pathway">
    <text evidence="2 11">Cofactor biosynthesis; (R)-pantothenate biosynthesis; (R)-pantoate from 3-methyl-2-oxobutanoate: step 2/2.</text>
</comment>
<dbReference type="InterPro" id="IPR003710">
    <property type="entry name" value="ApbA"/>
</dbReference>
<dbReference type="InterPro" id="IPR013328">
    <property type="entry name" value="6PGD_dom2"/>
</dbReference>
<dbReference type="NCBIfam" id="NF005088">
    <property type="entry name" value="PRK06522.1-2"/>
    <property type="match status" value="1"/>
</dbReference>
<comment type="caution">
    <text evidence="15">The sequence shown here is derived from an EMBL/GenBank/DDBJ whole genome shotgun (WGS) entry which is preliminary data.</text>
</comment>
<dbReference type="EMBL" id="NBZD01000002">
    <property type="protein sequence ID" value="PNH18733.1"/>
    <property type="molecule type" value="Genomic_DNA"/>
</dbReference>
<dbReference type="SUPFAM" id="SSF48179">
    <property type="entry name" value="6-phosphogluconate dehydrogenase C-terminal domain-like"/>
    <property type="match status" value="1"/>
</dbReference>
<keyword evidence="7 11" id="KW-0521">NADP</keyword>
<evidence type="ECO:0000256" key="8">
    <source>
        <dbReference type="ARBA" id="ARBA00023002"/>
    </source>
</evidence>
<dbReference type="InterPro" id="IPR013332">
    <property type="entry name" value="KPR_N"/>
</dbReference>
<proteinExistence type="inferred from homology"/>
<accession>A0A2J8B1T7</accession>
<dbReference type="Gene3D" id="1.10.1040.10">
    <property type="entry name" value="N-(1-d-carboxylethyl)-l-norvaline Dehydrogenase, domain 2"/>
    <property type="match status" value="1"/>
</dbReference>
<evidence type="ECO:0000256" key="9">
    <source>
        <dbReference type="ARBA" id="ARBA00032024"/>
    </source>
</evidence>
<keyword evidence="12" id="KW-0472">Membrane</keyword>
<keyword evidence="12" id="KW-1133">Transmembrane helix</keyword>
<keyword evidence="8 11" id="KW-0560">Oxidoreductase</keyword>
<reference evidence="16" key="1">
    <citation type="submission" date="2017-04" db="EMBL/GenBank/DDBJ databases">
        <authorList>
            <person name="Bumgarner R.E."/>
            <person name="Fredricks D.N."/>
            <person name="Srinivasan S."/>
        </authorList>
    </citation>
    <scope>NUCLEOTIDE SEQUENCE [LARGE SCALE GENOMIC DNA]</scope>
    <source>
        <strain evidence="16">KA00405</strain>
    </source>
</reference>
<evidence type="ECO:0000256" key="2">
    <source>
        <dbReference type="ARBA" id="ARBA00004994"/>
    </source>
</evidence>
<evidence type="ECO:0000256" key="3">
    <source>
        <dbReference type="ARBA" id="ARBA00007870"/>
    </source>
</evidence>
<dbReference type="UniPathway" id="UPA00028">
    <property type="reaction ID" value="UER00004"/>
</dbReference>
<dbReference type="InterPro" id="IPR050838">
    <property type="entry name" value="Ketopantoate_reductase"/>
</dbReference>
<dbReference type="GO" id="GO:0005737">
    <property type="term" value="C:cytoplasm"/>
    <property type="evidence" value="ECO:0007669"/>
    <property type="project" value="TreeGrafter"/>
</dbReference>
<protein>
    <recommendedName>
        <fullName evidence="5 11">2-dehydropantoate 2-reductase</fullName>
        <ecNumber evidence="4 11">1.1.1.169</ecNumber>
    </recommendedName>
    <alternativeName>
        <fullName evidence="9 11">Ketopantoate reductase</fullName>
    </alternativeName>
</protein>
<evidence type="ECO:0000256" key="12">
    <source>
        <dbReference type="SAM" id="Phobius"/>
    </source>
</evidence>
<evidence type="ECO:0000256" key="4">
    <source>
        <dbReference type="ARBA" id="ARBA00013014"/>
    </source>
</evidence>
<dbReference type="Pfam" id="PF08546">
    <property type="entry name" value="ApbA_C"/>
    <property type="match status" value="1"/>
</dbReference>
<dbReference type="GO" id="GO:0015940">
    <property type="term" value="P:pantothenate biosynthetic process"/>
    <property type="evidence" value="ECO:0007669"/>
    <property type="project" value="UniProtKB-UniPathway"/>
</dbReference>
<evidence type="ECO:0000256" key="5">
    <source>
        <dbReference type="ARBA" id="ARBA00019465"/>
    </source>
</evidence>
<dbReference type="Pfam" id="PF02558">
    <property type="entry name" value="ApbA"/>
    <property type="match status" value="1"/>
</dbReference>
<evidence type="ECO:0000256" key="6">
    <source>
        <dbReference type="ARBA" id="ARBA00022655"/>
    </source>
</evidence>
<evidence type="ECO:0000256" key="11">
    <source>
        <dbReference type="RuleBase" id="RU362068"/>
    </source>
</evidence>
<comment type="function">
    <text evidence="1 11">Catalyzes the NADPH-dependent reduction of ketopantoate into pantoic acid.</text>
</comment>
<dbReference type="EC" id="1.1.1.169" evidence="4 11"/>
<feature type="transmembrane region" description="Helical" evidence="12">
    <location>
        <begin position="12"/>
        <end position="30"/>
    </location>
</feature>